<proteinExistence type="predicted"/>
<gene>
    <name evidence="3" type="primary">LOC103512785</name>
</gene>
<dbReference type="Proteomes" id="UP000079169">
    <property type="component" value="Unplaced"/>
</dbReference>
<dbReference type="PaxDb" id="121845-A0A1S3D6Z7"/>
<dbReference type="KEGG" id="dci:103512785"/>
<keyword evidence="1" id="KW-1133">Transmembrane helix</keyword>
<keyword evidence="2" id="KW-1185">Reference proteome</keyword>
<feature type="transmembrane region" description="Helical" evidence="1">
    <location>
        <begin position="56"/>
        <end position="81"/>
    </location>
</feature>
<evidence type="ECO:0000313" key="2">
    <source>
        <dbReference type="Proteomes" id="UP000079169"/>
    </source>
</evidence>
<sequence length="174" mass="18951">MGNHVMNLIESSDTSPVVDKENVVTNITDTLRLCSPMNNQTVSAPSLLEIPWDTSLVTVAAVKALVMYGVAVHFVLGITMVDKSGEGKRTALVLDFVNSSWSLLKNKIFLCNGLSALFILAGLLGINQIQTILSATPEFVDSTDTEDSMRNHSNHSLPRILVKYSAPDEKFSNK</sequence>
<reference evidence="3" key="1">
    <citation type="submission" date="2025-08" db="UniProtKB">
        <authorList>
            <consortium name="RefSeq"/>
        </authorList>
    </citation>
    <scope>IDENTIFICATION</scope>
</reference>
<protein>
    <submittedName>
        <fullName evidence="3">Uncharacterized protein LOC103512785</fullName>
    </submittedName>
</protein>
<keyword evidence="1" id="KW-0812">Transmembrane</keyword>
<keyword evidence="1" id="KW-0472">Membrane</keyword>
<dbReference type="AlphaFoldDB" id="A0A1S3D6Z7"/>
<evidence type="ECO:0000256" key="1">
    <source>
        <dbReference type="SAM" id="Phobius"/>
    </source>
</evidence>
<evidence type="ECO:0000313" key="3">
    <source>
        <dbReference type="RefSeq" id="XP_008475793.1"/>
    </source>
</evidence>
<accession>A0A1S3D6Z7</accession>
<organism evidence="2 3">
    <name type="scientific">Diaphorina citri</name>
    <name type="common">Asian citrus psyllid</name>
    <dbReference type="NCBI Taxonomy" id="121845"/>
    <lineage>
        <taxon>Eukaryota</taxon>
        <taxon>Metazoa</taxon>
        <taxon>Ecdysozoa</taxon>
        <taxon>Arthropoda</taxon>
        <taxon>Hexapoda</taxon>
        <taxon>Insecta</taxon>
        <taxon>Pterygota</taxon>
        <taxon>Neoptera</taxon>
        <taxon>Paraneoptera</taxon>
        <taxon>Hemiptera</taxon>
        <taxon>Sternorrhyncha</taxon>
        <taxon>Psylloidea</taxon>
        <taxon>Psyllidae</taxon>
        <taxon>Diaphorininae</taxon>
        <taxon>Diaphorina</taxon>
    </lineage>
</organism>
<dbReference type="RefSeq" id="XP_008475793.1">
    <property type="nucleotide sequence ID" value="XM_008477571.2"/>
</dbReference>
<dbReference type="GeneID" id="103512785"/>
<feature type="transmembrane region" description="Helical" evidence="1">
    <location>
        <begin position="108"/>
        <end position="126"/>
    </location>
</feature>
<name>A0A1S3D6Z7_DIACI</name>